<dbReference type="Proteomes" id="UP000824120">
    <property type="component" value="Chromosome 9"/>
</dbReference>
<accession>A0A9J5XJ29</accession>
<sequence>MLTSFVTGTGKAFPKLNTLNCAFFFFSPPLPVLFSNVPCTSKIVNIKKATADKRDLVDLKSGEKIVNIDNTYVLQWPVTYKNLRASKVGGSWYGASRPQGGEWGCSGHGASMPGGVVGCGGLEARHLEAWGWGFSRHGRGSEGGGLEARPRPWWLDGGLGKRCLEALGWGRGPRARCLEAWGWGWGFSRHAASRGSGVRVGVLRHAPRGPGDGVGVWGMVPRGSGWGGGLGARCLEAWGWG</sequence>
<comment type="caution">
    <text evidence="1">The sequence shown here is derived from an EMBL/GenBank/DDBJ whole genome shotgun (WGS) entry which is preliminary data.</text>
</comment>
<organism evidence="1 2">
    <name type="scientific">Solanum commersonii</name>
    <name type="common">Commerson's wild potato</name>
    <name type="synonym">Commerson's nightshade</name>
    <dbReference type="NCBI Taxonomy" id="4109"/>
    <lineage>
        <taxon>Eukaryota</taxon>
        <taxon>Viridiplantae</taxon>
        <taxon>Streptophyta</taxon>
        <taxon>Embryophyta</taxon>
        <taxon>Tracheophyta</taxon>
        <taxon>Spermatophyta</taxon>
        <taxon>Magnoliopsida</taxon>
        <taxon>eudicotyledons</taxon>
        <taxon>Gunneridae</taxon>
        <taxon>Pentapetalae</taxon>
        <taxon>asterids</taxon>
        <taxon>lamiids</taxon>
        <taxon>Solanales</taxon>
        <taxon>Solanaceae</taxon>
        <taxon>Solanoideae</taxon>
        <taxon>Solaneae</taxon>
        <taxon>Solanum</taxon>
    </lineage>
</organism>
<dbReference type="OrthoDB" id="10518708at2759"/>
<evidence type="ECO:0000313" key="1">
    <source>
        <dbReference type="EMBL" id="KAG5587284.1"/>
    </source>
</evidence>
<evidence type="ECO:0000313" key="2">
    <source>
        <dbReference type="Proteomes" id="UP000824120"/>
    </source>
</evidence>
<proteinExistence type="predicted"/>
<gene>
    <name evidence="1" type="ORF">H5410_047718</name>
</gene>
<dbReference type="EMBL" id="JACXVP010000009">
    <property type="protein sequence ID" value="KAG5587284.1"/>
    <property type="molecule type" value="Genomic_DNA"/>
</dbReference>
<reference evidence="1 2" key="1">
    <citation type="submission" date="2020-09" db="EMBL/GenBank/DDBJ databases">
        <title>De no assembly of potato wild relative species, Solanum commersonii.</title>
        <authorList>
            <person name="Cho K."/>
        </authorList>
    </citation>
    <scope>NUCLEOTIDE SEQUENCE [LARGE SCALE GENOMIC DNA]</scope>
    <source>
        <strain evidence="1">LZ3.2</strain>
        <tissue evidence="1">Leaf</tissue>
    </source>
</reference>
<name>A0A9J5XJ29_SOLCO</name>
<keyword evidence="2" id="KW-1185">Reference proteome</keyword>
<protein>
    <submittedName>
        <fullName evidence="1">Uncharacterized protein</fullName>
    </submittedName>
</protein>
<dbReference type="AlphaFoldDB" id="A0A9J5XJ29"/>